<keyword evidence="2" id="KW-1185">Reference proteome</keyword>
<name>A0ACB6R4H0_9PLEO</name>
<sequence length="816" mass="88320">MLPSHQFLIPLFGSFATAANLYASHYSGNINYLTFSGSSLTLTSSTKSGNSMPSWITYDGPGKALYVPDENYGQTGTLTSFSIGANGALTQSGKVTATGGAVANCLYGGSDGKSFIANAHYGSSTVSTFKLPLNGGQALQTLKFTMSGKGANPSRQDAPHPHHVFTDPTGGYLLSPDLGADVIRIWSIDKTSGKLTECSGAKTPAGTGPRHGTFWAPAAVTSSRVRRGNVAAAESTMLFVANELGNSVSGWGVSYPSSGCMTLSLKQTLTPYSGNSSAPSGTKVAEVHTKGSFLYSTNRNDKKFSPNDSITQYAISSTGVLTWVEATSSFGTYPRTFDINQAGDYVAIGDQTTANVAIVKRDPATGKLTGQAATLRIGSAGTPENEDGLIYDRRNSTLQLAQIPRLAASYPFRYRHGCIIGRGGKAICQGFNDYRAGYGNAMAKLKKHKSKREPERQPTAELQNVAATKTFMLSESIGGGGSHVNTPLSMHLEMMAIHSTLSASSLLASSAVSSQKSYCKLSGGNSKRKARPRHKAVKNYVEKVYTAALAHRGLRPPHLNRTILNLEFQLGKDEEYVAPLRVNSTEKHHLKNQQDQFHNKGVCPYRQHKQQQRQQGTPINGYQTMERDVAATTAKTQPMLIPKRHTGSCSVTERMIHPRVNGADLYVARLEWRDTRDMKYCLDQDTRSSASPDDWAFCCNLVKEGAQTVLPDLSKPPTGFLYEDLLQPPAKTTTRQRFAKAQTEGSPNILSSRPCYRCISYMNSVGIKSIFWTNYHLVDALENLGNGGTSDIIAVVSSVFITKHEVLMLRQRMGTI</sequence>
<evidence type="ECO:0000313" key="1">
    <source>
        <dbReference type="EMBL" id="KAF2473412.1"/>
    </source>
</evidence>
<dbReference type="Proteomes" id="UP000799755">
    <property type="component" value="Unassembled WGS sequence"/>
</dbReference>
<organism evidence="1 2">
    <name type="scientific">Lindgomyces ingoldianus</name>
    <dbReference type="NCBI Taxonomy" id="673940"/>
    <lineage>
        <taxon>Eukaryota</taxon>
        <taxon>Fungi</taxon>
        <taxon>Dikarya</taxon>
        <taxon>Ascomycota</taxon>
        <taxon>Pezizomycotina</taxon>
        <taxon>Dothideomycetes</taxon>
        <taxon>Pleosporomycetidae</taxon>
        <taxon>Pleosporales</taxon>
        <taxon>Lindgomycetaceae</taxon>
        <taxon>Lindgomyces</taxon>
    </lineage>
</organism>
<gene>
    <name evidence="1" type="ORF">BDR25DRAFT_323951</name>
</gene>
<evidence type="ECO:0000313" key="2">
    <source>
        <dbReference type="Proteomes" id="UP000799755"/>
    </source>
</evidence>
<proteinExistence type="predicted"/>
<protein>
    <submittedName>
        <fullName evidence="1">3-carboxy-cis,cis-mucoante lactonizing enzyme</fullName>
    </submittedName>
</protein>
<accession>A0ACB6R4H0</accession>
<comment type="caution">
    <text evidence="1">The sequence shown here is derived from an EMBL/GenBank/DDBJ whole genome shotgun (WGS) entry which is preliminary data.</text>
</comment>
<dbReference type="EMBL" id="MU003500">
    <property type="protein sequence ID" value="KAF2473412.1"/>
    <property type="molecule type" value="Genomic_DNA"/>
</dbReference>
<reference evidence="1" key="1">
    <citation type="journal article" date="2020" name="Stud. Mycol.">
        <title>101 Dothideomycetes genomes: a test case for predicting lifestyles and emergence of pathogens.</title>
        <authorList>
            <person name="Haridas S."/>
            <person name="Albert R."/>
            <person name="Binder M."/>
            <person name="Bloem J."/>
            <person name="Labutti K."/>
            <person name="Salamov A."/>
            <person name="Andreopoulos B."/>
            <person name="Baker S."/>
            <person name="Barry K."/>
            <person name="Bills G."/>
            <person name="Bluhm B."/>
            <person name="Cannon C."/>
            <person name="Castanera R."/>
            <person name="Culley D."/>
            <person name="Daum C."/>
            <person name="Ezra D."/>
            <person name="Gonzalez J."/>
            <person name="Henrissat B."/>
            <person name="Kuo A."/>
            <person name="Liang C."/>
            <person name="Lipzen A."/>
            <person name="Lutzoni F."/>
            <person name="Magnuson J."/>
            <person name="Mondo S."/>
            <person name="Nolan M."/>
            <person name="Ohm R."/>
            <person name="Pangilinan J."/>
            <person name="Park H.-J."/>
            <person name="Ramirez L."/>
            <person name="Alfaro M."/>
            <person name="Sun H."/>
            <person name="Tritt A."/>
            <person name="Yoshinaga Y."/>
            <person name="Zwiers L.-H."/>
            <person name="Turgeon B."/>
            <person name="Goodwin S."/>
            <person name="Spatafora J."/>
            <person name="Crous P."/>
            <person name="Grigoriev I."/>
        </authorList>
    </citation>
    <scope>NUCLEOTIDE SEQUENCE</scope>
    <source>
        <strain evidence="1">ATCC 200398</strain>
    </source>
</reference>